<dbReference type="AlphaFoldDB" id="M0CMU0"/>
<comment type="caution">
    <text evidence="1">The sequence shown here is derived from an EMBL/GenBank/DDBJ whole genome shotgun (WGS) entry which is preliminary data.</text>
</comment>
<dbReference type="Proteomes" id="UP000011615">
    <property type="component" value="Unassembled WGS sequence"/>
</dbReference>
<name>M0CMU0_9EURY</name>
<keyword evidence="2" id="KW-1185">Reference proteome</keyword>
<dbReference type="STRING" id="1230457.C476_04345"/>
<organism evidence="1 2">
    <name type="scientific">Natrinema limicola JCM 13563</name>
    <dbReference type="NCBI Taxonomy" id="1230457"/>
    <lineage>
        <taxon>Archaea</taxon>
        <taxon>Methanobacteriati</taxon>
        <taxon>Methanobacteriota</taxon>
        <taxon>Stenosarchaea group</taxon>
        <taxon>Halobacteria</taxon>
        <taxon>Halobacteriales</taxon>
        <taxon>Natrialbaceae</taxon>
        <taxon>Natrinema</taxon>
    </lineage>
</organism>
<protein>
    <submittedName>
        <fullName evidence="1">Uncharacterized protein</fullName>
    </submittedName>
</protein>
<sequence>MILIGAITLAFILLGIVVVFNGVLYTETISSSSTSQSTADAEVIEQGLERNLVEIAHRWNLDESGDTHPSDFDNEVIDSGGFRDQYQSTTARSRSAVVDIQVDDVDGAEQAGVITDQEINDDEIDLHNESVGHLELELGGADSTGTVTINATQKDGTYDKITLKETGRYELDGTSCEFNGPARVDLVTGEVNVSPYDCAGLDLITATDDYKYDTIEIEGSRFDGKYDLVAESSSVGTDVGVWEITADVTYESNQVSYERTDATIKVYGENG</sequence>
<dbReference type="eggNOG" id="arCOG07777">
    <property type="taxonomic scope" value="Archaea"/>
</dbReference>
<evidence type="ECO:0000313" key="2">
    <source>
        <dbReference type="Proteomes" id="UP000011615"/>
    </source>
</evidence>
<proteinExistence type="predicted"/>
<evidence type="ECO:0000313" key="1">
    <source>
        <dbReference type="EMBL" id="ELZ23948.1"/>
    </source>
</evidence>
<reference evidence="1 2" key="1">
    <citation type="journal article" date="2014" name="PLoS Genet.">
        <title>Phylogenetically driven sequencing of extremely halophilic archaea reveals strategies for static and dynamic osmo-response.</title>
        <authorList>
            <person name="Becker E.A."/>
            <person name="Seitzer P.M."/>
            <person name="Tritt A."/>
            <person name="Larsen D."/>
            <person name="Krusor M."/>
            <person name="Yao A.I."/>
            <person name="Wu D."/>
            <person name="Madern D."/>
            <person name="Eisen J.A."/>
            <person name="Darling A.E."/>
            <person name="Facciotti M.T."/>
        </authorList>
    </citation>
    <scope>NUCLEOTIDE SEQUENCE [LARGE SCALE GENOMIC DNA]</scope>
    <source>
        <strain evidence="1 2">JCM 13563</strain>
    </source>
</reference>
<gene>
    <name evidence="1" type="ORF">C476_04345</name>
</gene>
<dbReference type="EMBL" id="AOIT01000021">
    <property type="protein sequence ID" value="ELZ23948.1"/>
    <property type="molecule type" value="Genomic_DNA"/>
</dbReference>
<accession>M0CMU0</accession>